<dbReference type="EMBL" id="JACBKZ010000009">
    <property type="protein sequence ID" value="KAF5942708.1"/>
    <property type="molecule type" value="Genomic_DNA"/>
</dbReference>
<accession>A0A7J7GTE1</accession>
<evidence type="ECO:0000313" key="2">
    <source>
        <dbReference type="EMBL" id="KAF5942708.1"/>
    </source>
</evidence>
<reference evidence="3" key="1">
    <citation type="journal article" date="2020" name="Nat. Commun.">
        <title>Genome assembly of wild tea tree DASZ reveals pedigree and selection history of tea varieties.</title>
        <authorList>
            <person name="Zhang W."/>
            <person name="Zhang Y."/>
            <person name="Qiu H."/>
            <person name="Guo Y."/>
            <person name="Wan H."/>
            <person name="Zhang X."/>
            <person name="Scossa F."/>
            <person name="Alseekh S."/>
            <person name="Zhang Q."/>
            <person name="Wang P."/>
            <person name="Xu L."/>
            <person name="Schmidt M.H."/>
            <person name="Jia X."/>
            <person name="Li D."/>
            <person name="Zhu A."/>
            <person name="Guo F."/>
            <person name="Chen W."/>
            <person name="Ni D."/>
            <person name="Usadel B."/>
            <person name="Fernie A.R."/>
            <person name="Wen W."/>
        </authorList>
    </citation>
    <scope>NUCLEOTIDE SEQUENCE [LARGE SCALE GENOMIC DNA]</scope>
    <source>
        <strain evidence="3">cv. G240</strain>
    </source>
</reference>
<feature type="compositionally biased region" description="Polar residues" evidence="1">
    <location>
        <begin position="33"/>
        <end position="55"/>
    </location>
</feature>
<name>A0A7J7GTE1_CAMSI</name>
<keyword evidence="3" id="KW-1185">Reference proteome</keyword>
<evidence type="ECO:0000256" key="1">
    <source>
        <dbReference type="SAM" id="MobiDB-lite"/>
    </source>
</evidence>
<reference evidence="2 3" key="2">
    <citation type="submission" date="2020-07" db="EMBL/GenBank/DDBJ databases">
        <title>Genome assembly of wild tea tree DASZ reveals pedigree and selection history of tea varieties.</title>
        <authorList>
            <person name="Zhang W."/>
        </authorList>
    </citation>
    <scope>NUCLEOTIDE SEQUENCE [LARGE SCALE GENOMIC DNA]</scope>
    <source>
        <strain evidence="3">cv. G240</strain>
        <tissue evidence="2">Leaf</tissue>
    </source>
</reference>
<gene>
    <name evidence="2" type="ORF">HYC85_020350</name>
</gene>
<dbReference type="Proteomes" id="UP000593564">
    <property type="component" value="Unassembled WGS sequence"/>
</dbReference>
<dbReference type="AlphaFoldDB" id="A0A7J7GTE1"/>
<proteinExistence type="predicted"/>
<feature type="region of interest" description="Disordered" evidence="1">
    <location>
        <begin position="31"/>
        <end position="63"/>
    </location>
</feature>
<comment type="caution">
    <text evidence="2">The sequence shown here is derived from an EMBL/GenBank/DDBJ whole genome shotgun (WGS) entry which is preliminary data.</text>
</comment>
<sequence>MSGWSFESQFFDLINLYRDLNRASGLQHRHSIDSPSNLRLGASHQSDQPGSSDAVGTSGRKEDEKQRSYYSSCCDMVKSLSFHITHLFQELGKVMLLPSRRRDDMLNVSPSSKSVASTLATITLDHMNFGGHVNSSGSEDVYINKVPLLW</sequence>
<organism evidence="2 3">
    <name type="scientific">Camellia sinensis</name>
    <name type="common">Tea plant</name>
    <name type="synonym">Thea sinensis</name>
    <dbReference type="NCBI Taxonomy" id="4442"/>
    <lineage>
        <taxon>Eukaryota</taxon>
        <taxon>Viridiplantae</taxon>
        <taxon>Streptophyta</taxon>
        <taxon>Embryophyta</taxon>
        <taxon>Tracheophyta</taxon>
        <taxon>Spermatophyta</taxon>
        <taxon>Magnoliopsida</taxon>
        <taxon>eudicotyledons</taxon>
        <taxon>Gunneridae</taxon>
        <taxon>Pentapetalae</taxon>
        <taxon>asterids</taxon>
        <taxon>Ericales</taxon>
        <taxon>Theaceae</taxon>
        <taxon>Camellia</taxon>
    </lineage>
</organism>
<evidence type="ECO:0000313" key="3">
    <source>
        <dbReference type="Proteomes" id="UP000593564"/>
    </source>
</evidence>
<protein>
    <submittedName>
        <fullName evidence="2">Uncharacterized protein</fullName>
    </submittedName>
</protein>